<dbReference type="EMBL" id="JAJNDB010000011">
    <property type="protein sequence ID" value="MCD2198179.1"/>
    <property type="molecule type" value="Genomic_DNA"/>
</dbReference>
<feature type="transmembrane region" description="Helical" evidence="1">
    <location>
        <begin position="293"/>
        <end position="314"/>
    </location>
</feature>
<keyword evidence="1" id="KW-0812">Transmembrane</keyword>
<accession>A0ABS8PIU6</accession>
<evidence type="ECO:0008006" key="4">
    <source>
        <dbReference type="Google" id="ProtNLM"/>
    </source>
</evidence>
<organism evidence="2 3">
    <name type="scientific">Actinomycetospora endophytica</name>
    <dbReference type="NCBI Taxonomy" id="2291215"/>
    <lineage>
        <taxon>Bacteria</taxon>
        <taxon>Bacillati</taxon>
        <taxon>Actinomycetota</taxon>
        <taxon>Actinomycetes</taxon>
        <taxon>Pseudonocardiales</taxon>
        <taxon>Pseudonocardiaceae</taxon>
        <taxon>Actinomycetospora</taxon>
    </lineage>
</organism>
<evidence type="ECO:0000313" key="2">
    <source>
        <dbReference type="EMBL" id="MCD2198179.1"/>
    </source>
</evidence>
<feature type="transmembrane region" description="Helical" evidence="1">
    <location>
        <begin position="219"/>
        <end position="238"/>
    </location>
</feature>
<feature type="transmembrane region" description="Helical" evidence="1">
    <location>
        <begin position="160"/>
        <end position="179"/>
    </location>
</feature>
<feature type="transmembrane region" description="Helical" evidence="1">
    <location>
        <begin position="127"/>
        <end position="148"/>
    </location>
</feature>
<proteinExistence type="predicted"/>
<keyword evidence="3" id="KW-1185">Reference proteome</keyword>
<comment type="caution">
    <text evidence="2">The sequence shown here is derived from an EMBL/GenBank/DDBJ whole genome shotgun (WGS) entry which is preliminary data.</text>
</comment>
<feature type="transmembrane region" description="Helical" evidence="1">
    <location>
        <begin position="244"/>
        <end position="260"/>
    </location>
</feature>
<feature type="transmembrane region" description="Helical" evidence="1">
    <location>
        <begin position="267"/>
        <end position="287"/>
    </location>
</feature>
<reference evidence="2 3" key="1">
    <citation type="submission" date="2021-11" db="EMBL/GenBank/DDBJ databases">
        <title>Draft genome sequence of Actinomycetospora sp. SF1 isolated from the rhizosphere soil.</title>
        <authorList>
            <person name="Duangmal K."/>
            <person name="Chantavorakit T."/>
        </authorList>
    </citation>
    <scope>NUCLEOTIDE SEQUENCE [LARGE SCALE GENOMIC DNA]</scope>
    <source>
        <strain evidence="2 3">TBRC 5722</strain>
    </source>
</reference>
<dbReference type="Proteomes" id="UP001199469">
    <property type="component" value="Unassembled WGS sequence"/>
</dbReference>
<name>A0ABS8PIU6_9PSEU</name>
<keyword evidence="1" id="KW-0472">Membrane</keyword>
<keyword evidence="1" id="KW-1133">Transmembrane helix</keyword>
<protein>
    <recommendedName>
        <fullName evidence="4">Membrane protein DUF2157</fullName>
    </recommendedName>
</protein>
<feature type="transmembrane region" description="Helical" evidence="1">
    <location>
        <begin position="185"/>
        <end position="207"/>
    </location>
</feature>
<evidence type="ECO:0000313" key="3">
    <source>
        <dbReference type="Proteomes" id="UP001199469"/>
    </source>
</evidence>
<evidence type="ECO:0000256" key="1">
    <source>
        <dbReference type="SAM" id="Phobius"/>
    </source>
</evidence>
<feature type="transmembrane region" description="Helical" evidence="1">
    <location>
        <begin position="85"/>
        <end position="107"/>
    </location>
</feature>
<dbReference type="RefSeq" id="WP_230740879.1">
    <property type="nucleotide sequence ID" value="NZ_JAJNDB010000011.1"/>
</dbReference>
<gene>
    <name evidence="2" type="ORF">LQ327_32895</name>
</gene>
<sequence>MTRLEQRYRRLLRVLPAWYRAEREREMVDVFLECRADRDSADLDAEYGWPGWSETAAVAGLAVRTRVGGHAAPSGPRAVGDTIRAAAGIAVLLNAAGAATTVLWQVVATLVGPPEAAVVTDSLLHPLGAGGWWATLSLVLRLCWLPAWTALTSQRRRSTLLLAAAACTPSVVGAVSIVVEGDGSFALISLASSLIELSTVALLLLGYPRATPLPTVARPWSLLAGAVVVLAAVTPLALVVRQDFAPEAAFLLLAAVTLAVTRRRGPLAAGITVLAVVAVVSGLLDLAALEDGYGGALITVALGLGAALVAASAARRPARDLAGT</sequence>